<gene>
    <name evidence="2" type="ORF">GCM10011529_11980</name>
</gene>
<dbReference type="Pfam" id="PF13417">
    <property type="entry name" value="GST_N_3"/>
    <property type="match status" value="1"/>
</dbReference>
<dbReference type="PANTHER" id="PTHR43968">
    <property type="match status" value="1"/>
</dbReference>
<protein>
    <submittedName>
        <fullName evidence="2">Glutathione S-transferase</fullName>
    </submittedName>
</protein>
<dbReference type="Proteomes" id="UP000635071">
    <property type="component" value="Unassembled WGS sequence"/>
</dbReference>
<keyword evidence="3" id="KW-1185">Reference proteome</keyword>
<dbReference type="InterPro" id="IPR036282">
    <property type="entry name" value="Glutathione-S-Trfase_C_sf"/>
</dbReference>
<dbReference type="PANTHER" id="PTHR43968:SF6">
    <property type="entry name" value="GLUTATHIONE S-TRANSFERASE OMEGA"/>
    <property type="match status" value="1"/>
</dbReference>
<reference evidence="2" key="1">
    <citation type="journal article" date="2014" name="Int. J. Syst. Evol. Microbiol.">
        <title>Complete genome sequence of Corynebacterium casei LMG S-19264T (=DSM 44701T), isolated from a smear-ripened cheese.</title>
        <authorList>
            <consortium name="US DOE Joint Genome Institute (JGI-PGF)"/>
            <person name="Walter F."/>
            <person name="Albersmeier A."/>
            <person name="Kalinowski J."/>
            <person name="Ruckert C."/>
        </authorList>
    </citation>
    <scope>NUCLEOTIDE SEQUENCE</scope>
    <source>
        <strain evidence="2">CGMCC 1.15519</strain>
    </source>
</reference>
<evidence type="ECO:0000313" key="2">
    <source>
        <dbReference type="EMBL" id="GGE07186.1"/>
    </source>
</evidence>
<dbReference type="AlphaFoldDB" id="A0A916ZP21"/>
<dbReference type="GO" id="GO:0005737">
    <property type="term" value="C:cytoplasm"/>
    <property type="evidence" value="ECO:0007669"/>
    <property type="project" value="TreeGrafter"/>
</dbReference>
<dbReference type="EMBL" id="BMJM01000003">
    <property type="protein sequence ID" value="GGE07186.1"/>
    <property type="molecule type" value="Genomic_DNA"/>
</dbReference>
<evidence type="ECO:0000259" key="1">
    <source>
        <dbReference type="PROSITE" id="PS50404"/>
    </source>
</evidence>
<evidence type="ECO:0000313" key="3">
    <source>
        <dbReference type="Proteomes" id="UP000635071"/>
    </source>
</evidence>
<dbReference type="InterPro" id="IPR036249">
    <property type="entry name" value="Thioredoxin-like_sf"/>
</dbReference>
<dbReference type="SUPFAM" id="SSF47616">
    <property type="entry name" value="GST C-terminal domain-like"/>
    <property type="match status" value="1"/>
</dbReference>
<reference evidence="2" key="2">
    <citation type="submission" date="2020-09" db="EMBL/GenBank/DDBJ databases">
        <authorList>
            <person name="Sun Q."/>
            <person name="Zhou Y."/>
        </authorList>
    </citation>
    <scope>NUCLEOTIDE SEQUENCE</scope>
    <source>
        <strain evidence="2">CGMCC 1.15519</strain>
    </source>
</reference>
<dbReference type="Pfam" id="PF13410">
    <property type="entry name" value="GST_C_2"/>
    <property type="match status" value="1"/>
</dbReference>
<dbReference type="InterPro" id="IPR004045">
    <property type="entry name" value="Glutathione_S-Trfase_N"/>
</dbReference>
<feature type="domain" description="GST N-terminal" evidence="1">
    <location>
        <begin position="1"/>
        <end position="80"/>
    </location>
</feature>
<dbReference type="InterPro" id="IPR050983">
    <property type="entry name" value="GST_Omega/HSP26"/>
</dbReference>
<dbReference type="CDD" id="cd03196">
    <property type="entry name" value="GST_C_5"/>
    <property type="match status" value="1"/>
</dbReference>
<name>A0A916ZP21_9SPHN</name>
<dbReference type="RefSeq" id="WP_188762019.1">
    <property type="nucleotide sequence ID" value="NZ_BMJM01000003.1"/>
</dbReference>
<dbReference type="Gene3D" id="1.20.1050.10">
    <property type="match status" value="1"/>
</dbReference>
<dbReference type="InterPro" id="IPR040079">
    <property type="entry name" value="Glutathione_S-Trfase"/>
</dbReference>
<proteinExistence type="predicted"/>
<dbReference type="Gene3D" id="3.40.30.10">
    <property type="entry name" value="Glutaredoxin"/>
    <property type="match status" value="1"/>
</dbReference>
<dbReference type="SFLD" id="SFLDS00019">
    <property type="entry name" value="Glutathione_Transferase_(cytos"/>
    <property type="match status" value="1"/>
</dbReference>
<dbReference type="PROSITE" id="PS50404">
    <property type="entry name" value="GST_NTER"/>
    <property type="match status" value="1"/>
</dbReference>
<sequence>MIGTLYSFRRCPYAMRARLVLLASGSTFEIREVVLRAKPAELVAVSPKATVPVLILADGRVIDESLDIMRWALGQNDPEDWLAGDDAALIETFDGRFKHHLDLYKYADRHVGDAGEHRAAGLDMLYGLEARLAASPELCGPRRSLADMAIMPFVRQFAAVDSVGFNAESLPRLHGWLARHLESALFARAMVRLGPWSPGAPPVVWPE</sequence>
<dbReference type="SUPFAM" id="SSF52833">
    <property type="entry name" value="Thioredoxin-like"/>
    <property type="match status" value="1"/>
</dbReference>
<comment type="caution">
    <text evidence="2">The sequence shown here is derived from an EMBL/GenBank/DDBJ whole genome shotgun (WGS) entry which is preliminary data.</text>
</comment>
<accession>A0A916ZP21</accession>
<organism evidence="2 3">
    <name type="scientific">Sandarakinorhabdus glacialis</name>
    <dbReference type="NCBI Taxonomy" id="1614636"/>
    <lineage>
        <taxon>Bacteria</taxon>
        <taxon>Pseudomonadati</taxon>
        <taxon>Pseudomonadota</taxon>
        <taxon>Alphaproteobacteria</taxon>
        <taxon>Sphingomonadales</taxon>
        <taxon>Sphingosinicellaceae</taxon>
        <taxon>Sandarakinorhabdus</taxon>
    </lineage>
</organism>